<accession>A0AAN8FXC1</accession>
<evidence type="ECO:0000313" key="3">
    <source>
        <dbReference type="Proteomes" id="UP001331761"/>
    </source>
</evidence>
<keyword evidence="3" id="KW-1185">Reference proteome</keyword>
<sequence>MVNLQENIAKIIYGDQFAERKDEITKTIAAGVAPSGEKLRGNHETIMTLLCGTKSKQGGEVKKKTKRARKGVGQNKDLSYQSVMPKVDQSRMDNTFQQEFRHFIR</sequence>
<protein>
    <submittedName>
        <fullName evidence="2">Uncharacterized protein</fullName>
    </submittedName>
</protein>
<dbReference type="Proteomes" id="UP001331761">
    <property type="component" value="Unassembled WGS sequence"/>
</dbReference>
<evidence type="ECO:0000256" key="1">
    <source>
        <dbReference type="SAM" id="MobiDB-lite"/>
    </source>
</evidence>
<organism evidence="2 3">
    <name type="scientific">Trichostrongylus colubriformis</name>
    <name type="common">Black scour worm</name>
    <dbReference type="NCBI Taxonomy" id="6319"/>
    <lineage>
        <taxon>Eukaryota</taxon>
        <taxon>Metazoa</taxon>
        <taxon>Ecdysozoa</taxon>
        <taxon>Nematoda</taxon>
        <taxon>Chromadorea</taxon>
        <taxon>Rhabditida</taxon>
        <taxon>Rhabditina</taxon>
        <taxon>Rhabditomorpha</taxon>
        <taxon>Strongyloidea</taxon>
        <taxon>Trichostrongylidae</taxon>
        <taxon>Trichostrongylus</taxon>
    </lineage>
</organism>
<dbReference type="AlphaFoldDB" id="A0AAN8FXC1"/>
<feature type="region of interest" description="Disordered" evidence="1">
    <location>
        <begin position="57"/>
        <end position="78"/>
    </location>
</feature>
<reference evidence="2 3" key="1">
    <citation type="submission" date="2019-10" db="EMBL/GenBank/DDBJ databases">
        <title>Assembly and Annotation for the nematode Trichostrongylus colubriformis.</title>
        <authorList>
            <person name="Martin J."/>
        </authorList>
    </citation>
    <scope>NUCLEOTIDE SEQUENCE [LARGE SCALE GENOMIC DNA]</scope>
    <source>
        <strain evidence="2">G859</strain>
        <tissue evidence="2">Whole worm</tissue>
    </source>
</reference>
<evidence type="ECO:0000313" key="2">
    <source>
        <dbReference type="EMBL" id="KAK5972293.1"/>
    </source>
</evidence>
<gene>
    <name evidence="2" type="ORF">GCK32_001624</name>
</gene>
<comment type="caution">
    <text evidence="2">The sequence shown here is derived from an EMBL/GenBank/DDBJ whole genome shotgun (WGS) entry which is preliminary data.</text>
</comment>
<dbReference type="EMBL" id="WIXE01016787">
    <property type="protein sequence ID" value="KAK5972293.1"/>
    <property type="molecule type" value="Genomic_DNA"/>
</dbReference>
<proteinExistence type="predicted"/>
<name>A0AAN8FXC1_TRICO</name>